<dbReference type="PROSITE" id="PS51450">
    <property type="entry name" value="LRR"/>
    <property type="match status" value="2"/>
</dbReference>
<dbReference type="SMART" id="SM00082">
    <property type="entry name" value="LRRCT"/>
    <property type="match status" value="1"/>
</dbReference>
<keyword evidence="4" id="KW-1133">Transmembrane helix</keyword>
<keyword evidence="1" id="KW-0433">Leucine-rich repeat</keyword>
<dbReference type="InterPro" id="IPR032675">
    <property type="entry name" value="LRR_dom_sf"/>
</dbReference>
<name>A0A482XJE1_LAOST</name>
<dbReference type="SUPFAM" id="SSF52058">
    <property type="entry name" value="L domain-like"/>
    <property type="match status" value="1"/>
</dbReference>
<evidence type="ECO:0000313" key="8">
    <source>
        <dbReference type="Proteomes" id="UP000291343"/>
    </source>
</evidence>
<reference evidence="7 8" key="1">
    <citation type="journal article" date="2017" name="Gigascience">
        <title>Genome sequence of the small brown planthopper, Laodelphax striatellus.</title>
        <authorList>
            <person name="Zhu J."/>
            <person name="Jiang F."/>
            <person name="Wang X."/>
            <person name="Yang P."/>
            <person name="Bao Y."/>
            <person name="Zhao W."/>
            <person name="Wang W."/>
            <person name="Lu H."/>
            <person name="Wang Q."/>
            <person name="Cui N."/>
            <person name="Li J."/>
            <person name="Chen X."/>
            <person name="Luo L."/>
            <person name="Yu J."/>
            <person name="Kang L."/>
            <person name="Cui F."/>
        </authorList>
    </citation>
    <scope>NUCLEOTIDE SEQUENCE [LARGE SCALE GENOMIC DNA]</scope>
    <source>
        <strain evidence="7">Lst14</strain>
    </source>
</reference>
<dbReference type="PANTHER" id="PTHR24366">
    <property type="entry name" value="IG(IMMUNOGLOBULIN) AND LRR(LEUCINE RICH REPEAT) DOMAINS"/>
    <property type="match status" value="1"/>
</dbReference>
<dbReference type="InterPro" id="IPR000483">
    <property type="entry name" value="Cys-rich_flank_reg_C"/>
</dbReference>
<accession>A0A482XJE1</accession>
<dbReference type="Pfam" id="PF13855">
    <property type="entry name" value="LRR_8"/>
    <property type="match status" value="3"/>
</dbReference>
<evidence type="ECO:0000256" key="3">
    <source>
        <dbReference type="ARBA" id="ARBA00022737"/>
    </source>
</evidence>
<dbReference type="AlphaFoldDB" id="A0A482XJE1"/>
<gene>
    <name evidence="7" type="ORF">LSTR_LSTR010570</name>
</gene>
<evidence type="ECO:0000259" key="6">
    <source>
        <dbReference type="SMART" id="SM00082"/>
    </source>
</evidence>
<evidence type="ECO:0000256" key="2">
    <source>
        <dbReference type="ARBA" id="ARBA00022729"/>
    </source>
</evidence>
<dbReference type="Proteomes" id="UP000291343">
    <property type="component" value="Unassembled WGS sequence"/>
</dbReference>
<dbReference type="SMART" id="SM00369">
    <property type="entry name" value="LRR_TYP"/>
    <property type="match status" value="8"/>
</dbReference>
<dbReference type="FunCoup" id="A0A482XJE1">
    <property type="interactions" value="10"/>
</dbReference>
<dbReference type="STRING" id="195883.A0A482XJE1"/>
<dbReference type="InterPro" id="IPR003591">
    <property type="entry name" value="Leu-rich_rpt_typical-subtyp"/>
</dbReference>
<feature type="domain" description="LRRCT" evidence="6">
    <location>
        <begin position="377"/>
        <end position="430"/>
    </location>
</feature>
<sequence>MWWWWCLAVAWLTTALSLAAEESATTLAAAGGEWRCPEIEATAALSCGCDLPHTLRCAGDRLSLDSVARHLRDLSPAASVSLLDCTVQNLTQLAGPLLQGVMLHGLVISSGELRQVKSDVFTGLATPLQALGLPNNLLDAIPTNALSVLKSLDRLDLSHNKIVRIENSSFEGMSSITFLDISDNVLKYVSPDAFVQLPLLRILRLQGNRLGVGVISALQGFRALEELDLSGNSLAGPLGPTTLPRLPSLKVLSLAHNQLSSVSKGALAGLDQLRSLSLHHNQIDVLEDHAFRAVGTLNQLDLAHNRMVAVSGASLAHLTNLAKLDVAHNFLRALTSDLILPLKSLRELKLDDNDISMVASDALLSSPKLIRLTLSDNPLNCDCSLSQFAHWLGNVSSLPAADKATAVCATPPQLENGLVQELSATDLVCGDVSEAIAAPSEGPLATPMPVSGTRVVLRGFQYDGIKVSLLWSVEANSATYSCDALFIYEELGVNEILLESNPLQCDSTQLVDPRSLSLALPATDLQPGHRYRYCVVLLEGKGGRDDSALVLGCSEVIPLVPTAKSRAQPIPGRTHIANVDANLTALGTMAIAIQLWSDQTEPHCILTVSIFVEGTLVAQRHINCSIPWAVVHGLPNGPYQVCATLGDFPPTEPKTKCVTVLQALEPHHTLLSRVLIVTLFILSGLLLIAVYHTVRKILKRPKEIRTHQCFLPVTQPEEQHSRYVKLQATTKL</sequence>
<feature type="signal peptide" evidence="5">
    <location>
        <begin position="1"/>
        <end position="19"/>
    </location>
</feature>
<evidence type="ECO:0000256" key="4">
    <source>
        <dbReference type="SAM" id="Phobius"/>
    </source>
</evidence>
<dbReference type="OrthoDB" id="2151624at2759"/>
<dbReference type="InParanoid" id="A0A482XJE1"/>
<comment type="caution">
    <text evidence="7">The sequence shown here is derived from an EMBL/GenBank/DDBJ whole genome shotgun (WGS) entry which is preliminary data.</text>
</comment>
<protein>
    <recommendedName>
        <fullName evidence="6">LRRCT domain-containing protein</fullName>
    </recommendedName>
</protein>
<dbReference type="InterPro" id="IPR001611">
    <property type="entry name" value="Leu-rich_rpt"/>
</dbReference>
<dbReference type="SMR" id="A0A482XJE1"/>
<feature type="transmembrane region" description="Helical" evidence="4">
    <location>
        <begin position="670"/>
        <end position="694"/>
    </location>
</feature>
<keyword evidence="2 5" id="KW-0732">Signal</keyword>
<proteinExistence type="predicted"/>
<keyword evidence="4" id="KW-0812">Transmembrane</keyword>
<organism evidence="7 8">
    <name type="scientific">Laodelphax striatellus</name>
    <name type="common">Small brown planthopper</name>
    <name type="synonym">Delphax striatella</name>
    <dbReference type="NCBI Taxonomy" id="195883"/>
    <lineage>
        <taxon>Eukaryota</taxon>
        <taxon>Metazoa</taxon>
        <taxon>Ecdysozoa</taxon>
        <taxon>Arthropoda</taxon>
        <taxon>Hexapoda</taxon>
        <taxon>Insecta</taxon>
        <taxon>Pterygota</taxon>
        <taxon>Neoptera</taxon>
        <taxon>Paraneoptera</taxon>
        <taxon>Hemiptera</taxon>
        <taxon>Auchenorrhyncha</taxon>
        <taxon>Fulgoroidea</taxon>
        <taxon>Delphacidae</taxon>
        <taxon>Criomorphinae</taxon>
        <taxon>Laodelphax</taxon>
    </lineage>
</organism>
<evidence type="ECO:0000256" key="5">
    <source>
        <dbReference type="SAM" id="SignalP"/>
    </source>
</evidence>
<evidence type="ECO:0000256" key="1">
    <source>
        <dbReference type="ARBA" id="ARBA00022614"/>
    </source>
</evidence>
<feature type="chain" id="PRO_5019868813" description="LRRCT domain-containing protein" evidence="5">
    <location>
        <begin position="20"/>
        <end position="732"/>
    </location>
</feature>
<keyword evidence="8" id="KW-1185">Reference proteome</keyword>
<dbReference type="GO" id="GO:0071944">
    <property type="term" value="C:cell periphery"/>
    <property type="evidence" value="ECO:0007669"/>
    <property type="project" value="UniProtKB-ARBA"/>
</dbReference>
<dbReference type="SMART" id="SM00365">
    <property type="entry name" value="LRR_SD22"/>
    <property type="match status" value="4"/>
</dbReference>
<dbReference type="EMBL" id="QKKF02008541">
    <property type="protein sequence ID" value="RZF45619.1"/>
    <property type="molecule type" value="Genomic_DNA"/>
</dbReference>
<dbReference type="PANTHER" id="PTHR24366:SF96">
    <property type="entry name" value="LEUCINE RICH REPEAT CONTAINING 53"/>
    <property type="match status" value="1"/>
</dbReference>
<evidence type="ECO:0000313" key="7">
    <source>
        <dbReference type="EMBL" id="RZF45619.1"/>
    </source>
</evidence>
<keyword evidence="4" id="KW-0472">Membrane</keyword>
<keyword evidence="3" id="KW-0677">Repeat</keyword>
<dbReference type="Gene3D" id="3.80.10.10">
    <property type="entry name" value="Ribonuclease Inhibitor"/>
    <property type="match status" value="2"/>
</dbReference>